<dbReference type="SUPFAM" id="SSF53271">
    <property type="entry name" value="PRTase-like"/>
    <property type="match status" value="1"/>
</dbReference>
<protein>
    <recommendedName>
        <fullName evidence="6">Amidophosphoribosyltransferase</fullName>
    </recommendedName>
</protein>
<dbReference type="Proteomes" id="UP000095463">
    <property type="component" value="Unassembled WGS sequence"/>
</dbReference>
<dbReference type="AlphaFoldDB" id="A0A1E5XPM7"/>
<dbReference type="InterPro" id="IPR029057">
    <property type="entry name" value="PRTase-like"/>
</dbReference>
<evidence type="ECO:0000256" key="1">
    <source>
        <dbReference type="ARBA" id="ARBA00008007"/>
    </source>
</evidence>
<evidence type="ECO:0000313" key="4">
    <source>
        <dbReference type="EMBL" id="OEO30560.1"/>
    </source>
</evidence>
<evidence type="ECO:0000313" key="5">
    <source>
        <dbReference type="Proteomes" id="UP000095463"/>
    </source>
</evidence>
<organism evidence="4 5">
    <name type="scientific">Devosia insulae DS-56</name>
    <dbReference type="NCBI Taxonomy" id="1116389"/>
    <lineage>
        <taxon>Bacteria</taxon>
        <taxon>Pseudomonadati</taxon>
        <taxon>Pseudomonadota</taxon>
        <taxon>Alphaproteobacteria</taxon>
        <taxon>Hyphomicrobiales</taxon>
        <taxon>Devosiaceae</taxon>
        <taxon>Devosia</taxon>
    </lineage>
</organism>
<proteinExistence type="inferred from homology"/>
<feature type="domain" description="Double zinc ribbon" evidence="3">
    <location>
        <begin position="22"/>
        <end position="68"/>
    </location>
</feature>
<evidence type="ECO:0000259" key="2">
    <source>
        <dbReference type="Pfam" id="PF00156"/>
    </source>
</evidence>
<dbReference type="CDD" id="cd06223">
    <property type="entry name" value="PRTases_typeI"/>
    <property type="match status" value="1"/>
</dbReference>
<dbReference type="InterPro" id="IPR051910">
    <property type="entry name" value="ComF/GntX_DNA_util-trans"/>
</dbReference>
<sequence length="259" mass="28314">MELGRGKVKAGSAAMARLGSALLDLVYPPTCLDCGAPTAAHAALCPRCFAGLRPITQPWCPVLGLPFEVSIGPDARSAEAIADPPPFDRARSAVLYNEVARAIVSRLKYGDRPELAEFCARLMHPAGMEFWAERPVLVPVPLHRWRQFERRYNQSTELARALARRTGLSVDTGLVARSRRTRQQVGLSHDARHRNVAGAFTAHREVLRRLNGRGVVIVDDVITTGSTVKAITRELKRAGVIKIDVISFARVVTGAELPI</sequence>
<keyword evidence="5" id="KW-1185">Reference proteome</keyword>
<evidence type="ECO:0008006" key="6">
    <source>
        <dbReference type="Google" id="ProtNLM"/>
    </source>
</evidence>
<accession>A0A1E5XPM7</accession>
<dbReference type="Pfam" id="PF18912">
    <property type="entry name" value="DZR_2"/>
    <property type="match status" value="1"/>
</dbReference>
<gene>
    <name evidence="4" type="ORF">VW23_020645</name>
</gene>
<comment type="caution">
    <text evidence="4">The sequence shown here is derived from an EMBL/GenBank/DDBJ whole genome shotgun (WGS) entry which is preliminary data.</text>
</comment>
<name>A0A1E5XPM7_9HYPH</name>
<dbReference type="Gene3D" id="3.40.50.2020">
    <property type="match status" value="1"/>
</dbReference>
<dbReference type="InterPro" id="IPR000836">
    <property type="entry name" value="PRTase_dom"/>
</dbReference>
<evidence type="ECO:0000259" key="3">
    <source>
        <dbReference type="Pfam" id="PF18912"/>
    </source>
</evidence>
<comment type="similarity">
    <text evidence="1">Belongs to the ComF/GntX family.</text>
</comment>
<dbReference type="Pfam" id="PF00156">
    <property type="entry name" value="Pribosyltran"/>
    <property type="match status" value="1"/>
</dbReference>
<dbReference type="PANTHER" id="PTHR47505:SF1">
    <property type="entry name" value="DNA UTILIZATION PROTEIN YHGH"/>
    <property type="match status" value="1"/>
</dbReference>
<dbReference type="EMBL" id="LAJE02000198">
    <property type="protein sequence ID" value="OEO30560.1"/>
    <property type="molecule type" value="Genomic_DNA"/>
</dbReference>
<feature type="domain" description="Phosphoribosyltransferase" evidence="2">
    <location>
        <begin position="157"/>
        <end position="249"/>
    </location>
</feature>
<dbReference type="InterPro" id="IPR044005">
    <property type="entry name" value="DZR_2"/>
</dbReference>
<reference evidence="4 5" key="1">
    <citation type="journal article" date="2015" name="Genome Announc.">
        <title>Genome Assemblies of Three Soil-Associated Devosia species: D. insulae, D. limi, and D. soli.</title>
        <authorList>
            <person name="Hassan Y.I."/>
            <person name="Lepp D."/>
            <person name="Zhou T."/>
        </authorList>
    </citation>
    <scope>NUCLEOTIDE SEQUENCE [LARGE SCALE GENOMIC DNA]</scope>
    <source>
        <strain evidence="4 5">DS-56</strain>
    </source>
</reference>
<dbReference type="PANTHER" id="PTHR47505">
    <property type="entry name" value="DNA UTILIZATION PROTEIN YHGH"/>
    <property type="match status" value="1"/>
</dbReference>